<keyword evidence="2" id="KW-0963">Cytoplasm</keyword>
<evidence type="ECO:0000313" key="5">
    <source>
        <dbReference type="EMBL" id="NWQ72604.1"/>
    </source>
</evidence>
<protein>
    <submittedName>
        <fullName evidence="5">LRC14 protein</fullName>
    </submittedName>
</protein>
<sequence length="482" mass="52245">MDSLLFLSARRLVSHRPLPAVPSRLYPVLFQAAFLDGRLLVLQDLVARWPFPVLDLQLLVGRRELLRGRPSKLCVQSVILAVVRRLRRGLEGTARDSGRCRLRVLDVTGLGDAGAAAPDGMSVWSGTVALAKACLEVSKLQRELRKRGAGSGSGAAAAAAPPPAPVDVRADLFVNATSYGVVWDALRAGKAGPLRLRCREFQAEELCPAGIANLLESLDPRGLRRVELRFNNLGLEGLCSVLPHLSRFPELRSLRLPYSNVDVRRPTPEAARGIRRLAGELGKLRSLQELGLGSSRLSGNLGRVLRELQSPLESLELPFCSLLPADLSFLSRSLHARALKLLDLSGHDLSRGLFPAFRRLLEESSASLLQLELSECRLEDPGLAALLPPLRLCRRLRRLGLAGNRLSTAALRDLLRECAGILPELRLVVVPIPADCAEPDPGGIPDAGGIPELSRALESAGRADVVCTSNAYGHEFPDFFSV</sequence>
<dbReference type="Proteomes" id="UP000556200">
    <property type="component" value="Unassembled WGS sequence"/>
</dbReference>
<evidence type="ECO:0000256" key="4">
    <source>
        <dbReference type="ARBA" id="ARBA00022737"/>
    </source>
</evidence>
<evidence type="ECO:0000256" key="2">
    <source>
        <dbReference type="ARBA" id="ARBA00022490"/>
    </source>
</evidence>
<dbReference type="PANTHER" id="PTHR14224:SF9">
    <property type="entry name" value="LEUCINE-RICH REPEAT-CONTAINING PROTEIN 14"/>
    <property type="match status" value="1"/>
</dbReference>
<feature type="non-terminal residue" evidence="5">
    <location>
        <position position="1"/>
    </location>
</feature>
<dbReference type="AlphaFoldDB" id="A0A7K4RGW5"/>
<comment type="caution">
    <text evidence="5">The sequence shown here is derived from an EMBL/GenBank/DDBJ whole genome shotgun (WGS) entry which is preliminary data.</text>
</comment>
<dbReference type="InterPro" id="IPR032675">
    <property type="entry name" value="LRR_dom_sf"/>
</dbReference>
<dbReference type="SUPFAM" id="SSF52047">
    <property type="entry name" value="RNI-like"/>
    <property type="match status" value="1"/>
</dbReference>
<dbReference type="InterPro" id="IPR050694">
    <property type="entry name" value="LRRC14/PRAME"/>
</dbReference>
<dbReference type="GO" id="GO:0005737">
    <property type="term" value="C:cytoplasm"/>
    <property type="evidence" value="ECO:0007669"/>
    <property type="project" value="UniProtKB-SubCell"/>
</dbReference>
<dbReference type="Gene3D" id="3.80.10.10">
    <property type="entry name" value="Ribonuclease Inhibitor"/>
    <property type="match status" value="1"/>
</dbReference>
<dbReference type="EMBL" id="VYZA01006514">
    <property type="protein sequence ID" value="NWQ72604.1"/>
    <property type="molecule type" value="Genomic_DNA"/>
</dbReference>
<dbReference type="PANTHER" id="PTHR14224">
    <property type="entry name" value="SIMILAR TO PREFERENTIALLY EXPRESSED ANTIGEN IN MELANOMA-LIKE 3"/>
    <property type="match status" value="1"/>
</dbReference>
<comment type="subcellular location">
    <subcellularLocation>
        <location evidence="1">Cytoplasm</location>
    </subcellularLocation>
</comment>
<name>A0A7K4RGW5_9TYRA</name>
<keyword evidence="3" id="KW-0433">Leucine-rich repeat</keyword>
<evidence type="ECO:0000256" key="3">
    <source>
        <dbReference type="ARBA" id="ARBA00022614"/>
    </source>
</evidence>
<evidence type="ECO:0000256" key="1">
    <source>
        <dbReference type="ARBA" id="ARBA00004496"/>
    </source>
</evidence>
<organism evidence="5 6">
    <name type="scientific">Neopipo cinnamomea</name>
    <dbReference type="NCBI Taxonomy" id="456388"/>
    <lineage>
        <taxon>Eukaryota</taxon>
        <taxon>Metazoa</taxon>
        <taxon>Chordata</taxon>
        <taxon>Craniata</taxon>
        <taxon>Vertebrata</taxon>
        <taxon>Euteleostomi</taxon>
        <taxon>Archelosauria</taxon>
        <taxon>Archosauria</taxon>
        <taxon>Dinosauria</taxon>
        <taxon>Saurischia</taxon>
        <taxon>Theropoda</taxon>
        <taxon>Coelurosauria</taxon>
        <taxon>Aves</taxon>
        <taxon>Neognathae</taxon>
        <taxon>Neoaves</taxon>
        <taxon>Telluraves</taxon>
        <taxon>Australaves</taxon>
        <taxon>Passeriformes</taxon>
        <taxon>Tyrannidae</taxon>
        <taxon>Neopipo</taxon>
    </lineage>
</organism>
<feature type="non-terminal residue" evidence="5">
    <location>
        <position position="482"/>
    </location>
</feature>
<keyword evidence="4" id="KW-0677">Repeat</keyword>
<reference evidence="5 6" key="1">
    <citation type="submission" date="2019-09" db="EMBL/GenBank/DDBJ databases">
        <title>Bird 10,000 Genomes (B10K) Project - Family phase.</title>
        <authorList>
            <person name="Zhang G."/>
        </authorList>
    </citation>
    <scope>NUCLEOTIDE SEQUENCE [LARGE SCALE GENOMIC DNA]</scope>
    <source>
        <strain evidence="5">B10K-DU-004-15</strain>
        <tissue evidence="5">Mixed tissue sample</tissue>
    </source>
</reference>
<accession>A0A7K4RGW5</accession>
<evidence type="ECO:0000313" key="6">
    <source>
        <dbReference type="Proteomes" id="UP000556200"/>
    </source>
</evidence>
<gene>
    <name evidence="5" type="primary">Lrrc14_2</name>
    <name evidence="5" type="ORF">NEOCIN_R14863</name>
</gene>
<keyword evidence="6" id="KW-1185">Reference proteome</keyword>
<proteinExistence type="predicted"/>